<dbReference type="InterPro" id="IPR013083">
    <property type="entry name" value="Znf_RING/FYVE/PHD"/>
</dbReference>
<dbReference type="SUPFAM" id="SSF52540">
    <property type="entry name" value="P-loop containing nucleoside triphosphate hydrolases"/>
    <property type="match status" value="1"/>
</dbReference>
<accession>X0YC05</accession>
<protein>
    <recommendedName>
        <fullName evidence="5">RING-type domain-containing protein</fullName>
    </recommendedName>
</protein>
<organism evidence="6">
    <name type="scientific">marine sediment metagenome</name>
    <dbReference type="NCBI Taxonomy" id="412755"/>
    <lineage>
        <taxon>unclassified sequences</taxon>
        <taxon>metagenomes</taxon>
        <taxon>ecological metagenomes</taxon>
    </lineage>
</organism>
<dbReference type="EMBL" id="BARS01056839">
    <property type="protein sequence ID" value="GAG46258.1"/>
    <property type="molecule type" value="Genomic_DNA"/>
</dbReference>
<evidence type="ECO:0000259" key="5">
    <source>
        <dbReference type="PROSITE" id="PS50089"/>
    </source>
</evidence>
<keyword evidence="2" id="KW-0378">Hydrolase</keyword>
<dbReference type="Gene3D" id="3.30.40.10">
    <property type="entry name" value="Zinc/RING finger domain, C3HC4 (zinc finger)"/>
    <property type="match status" value="1"/>
</dbReference>
<evidence type="ECO:0000313" key="6">
    <source>
        <dbReference type="EMBL" id="GAG46258.1"/>
    </source>
</evidence>
<dbReference type="GO" id="GO:0004386">
    <property type="term" value="F:helicase activity"/>
    <property type="evidence" value="ECO:0007669"/>
    <property type="project" value="UniProtKB-KW"/>
</dbReference>
<keyword evidence="3" id="KW-0347">Helicase</keyword>
<dbReference type="GO" id="GO:0008094">
    <property type="term" value="F:ATP-dependent activity, acting on DNA"/>
    <property type="evidence" value="ECO:0007669"/>
    <property type="project" value="TreeGrafter"/>
</dbReference>
<dbReference type="InterPro" id="IPR027417">
    <property type="entry name" value="P-loop_NTPase"/>
</dbReference>
<evidence type="ECO:0000256" key="2">
    <source>
        <dbReference type="ARBA" id="ARBA00022801"/>
    </source>
</evidence>
<dbReference type="Pfam" id="PF13920">
    <property type="entry name" value="zf-C3HC4_3"/>
    <property type="match status" value="1"/>
</dbReference>
<dbReference type="InterPro" id="IPR050628">
    <property type="entry name" value="SNF2_RAD54_helicase_TF"/>
</dbReference>
<dbReference type="GO" id="GO:0006281">
    <property type="term" value="P:DNA repair"/>
    <property type="evidence" value="ECO:0007669"/>
    <property type="project" value="TreeGrafter"/>
</dbReference>
<keyword evidence="4" id="KW-0067">ATP-binding</keyword>
<dbReference type="AlphaFoldDB" id="X0YC05"/>
<dbReference type="Gene3D" id="3.40.50.300">
    <property type="entry name" value="P-loop containing nucleotide triphosphate hydrolases"/>
    <property type="match status" value="1"/>
</dbReference>
<evidence type="ECO:0000256" key="3">
    <source>
        <dbReference type="ARBA" id="ARBA00022806"/>
    </source>
</evidence>
<dbReference type="SMART" id="SM00184">
    <property type="entry name" value="RING"/>
    <property type="match status" value="1"/>
</dbReference>
<sequence>MRRLESLLGEPDVLRVCVDRIRHIIEHPDELEECAICMDAEANFMAIPCRHLCCQRCWDKVKAENPRCPFCRGTVTAYRKVSQTTVENLNEEIQGGPNWAEMEHVSSKVDFLIAHLKEHIWDEKAVVVTDFRTFLDVIQKALERDEILKDVKVARIDGKVT</sequence>
<proteinExistence type="predicted"/>
<dbReference type="GO" id="GO:0005524">
    <property type="term" value="F:ATP binding"/>
    <property type="evidence" value="ECO:0007669"/>
    <property type="project" value="UniProtKB-KW"/>
</dbReference>
<comment type="caution">
    <text evidence="6">The sequence shown here is derived from an EMBL/GenBank/DDBJ whole genome shotgun (WGS) entry which is preliminary data.</text>
</comment>
<evidence type="ECO:0000256" key="1">
    <source>
        <dbReference type="ARBA" id="ARBA00022741"/>
    </source>
</evidence>
<feature type="non-terminal residue" evidence="6">
    <location>
        <position position="161"/>
    </location>
</feature>
<dbReference type="PANTHER" id="PTHR45626">
    <property type="entry name" value="TRANSCRIPTION TERMINATION FACTOR 2-RELATED"/>
    <property type="match status" value="1"/>
</dbReference>
<name>X0YC05_9ZZZZ</name>
<feature type="domain" description="RING-type" evidence="5">
    <location>
        <begin position="34"/>
        <end position="72"/>
    </location>
</feature>
<evidence type="ECO:0000256" key="4">
    <source>
        <dbReference type="ARBA" id="ARBA00022840"/>
    </source>
</evidence>
<gene>
    <name evidence="6" type="ORF">S01H1_83567</name>
</gene>
<dbReference type="SUPFAM" id="SSF57850">
    <property type="entry name" value="RING/U-box"/>
    <property type="match status" value="1"/>
</dbReference>
<dbReference type="PROSITE" id="PS50089">
    <property type="entry name" value="ZF_RING_2"/>
    <property type="match status" value="1"/>
</dbReference>
<dbReference type="GO" id="GO:0005634">
    <property type="term" value="C:nucleus"/>
    <property type="evidence" value="ECO:0007669"/>
    <property type="project" value="TreeGrafter"/>
</dbReference>
<dbReference type="GO" id="GO:0016787">
    <property type="term" value="F:hydrolase activity"/>
    <property type="evidence" value="ECO:0007669"/>
    <property type="project" value="UniProtKB-KW"/>
</dbReference>
<reference evidence="6" key="1">
    <citation type="journal article" date="2014" name="Front. Microbiol.">
        <title>High frequency of phylogenetically diverse reductive dehalogenase-homologous genes in deep subseafloor sedimentary metagenomes.</title>
        <authorList>
            <person name="Kawai M."/>
            <person name="Futagami T."/>
            <person name="Toyoda A."/>
            <person name="Takaki Y."/>
            <person name="Nishi S."/>
            <person name="Hori S."/>
            <person name="Arai W."/>
            <person name="Tsubouchi T."/>
            <person name="Morono Y."/>
            <person name="Uchiyama I."/>
            <person name="Ito T."/>
            <person name="Fujiyama A."/>
            <person name="Inagaki F."/>
            <person name="Takami H."/>
        </authorList>
    </citation>
    <scope>NUCLEOTIDE SEQUENCE</scope>
    <source>
        <strain evidence="6">Expedition CK06-06</strain>
    </source>
</reference>
<dbReference type="InterPro" id="IPR001841">
    <property type="entry name" value="Znf_RING"/>
</dbReference>
<keyword evidence="1" id="KW-0547">Nucleotide-binding</keyword>